<organism evidence="1 2">
    <name type="scientific">Pseudodesulfovibrio nedwellii</name>
    <dbReference type="NCBI Taxonomy" id="2973072"/>
    <lineage>
        <taxon>Bacteria</taxon>
        <taxon>Pseudomonadati</taxon>
        <taxon>Thermodesulfobacteriota</taxon>
        <taxon>Desulfovibrionia</taxon>
        <taxon>Desulfovibrionales</taxon>
        <taxon>Desulfovibrionaceae</taxon>
    </lineage>
</organism>
<keyword evidence="2" id="KW-1185">Reference proteome</keyword>
<reference evidence="1 2" key="1">
    <citation type="submission" date="2022-08" db="EMBL/GenBank/DDBJ databases">
        <title>Genome Sequence of the sulphate-reducing bacterium, Pseudodesulfovibrio sp. SYK.</title>
        <authorList>
            <person name="Kondo R."/>
            <person name="Kataoka T."/>
        </authorList>
    </citation>
    <scope>NUCLEOTIDE SEQUENCE [LARGE SCALE GENOMIC DNA]</scope>
    <source>
        <strain evidence="1 2">SYK</strain>
    </source>
</reference>
<dbReference type="EMBL" id="AP026709">
    <property type="protein sequence ID" value="BDQ36152.1"/>
    <property type="molecule type" value="Genomic_DNA"/>
</dbReference>
<evidence type="ECO:0008006" key="3">
    <source>
        <dbReference type="Google" id="ProtNLM"/>
    </source>
</evidence>
<accession>A0ABN6S1F1</accession>
<sequence length="279" mass="32544">MDKIDQMLKDLESKIFSDNADRIFAKRQHQYWNGFKEKDLLKIVQKQINRCKKELTQTGMFAKDEDLKDLVWACVGRCSLKYDPAKPVKFTTYLHTAVDNAIKDMKNDIAKRMKGGSYGSEEKVFDHDYQIKIPVPHARFIDYLEKYTGQSKAEILRSIMCWIMFYLLESTQKAAVDFEEEYSPEIYSEVLHEFTEKYQPAKKTNKSRGFHFDGISILNKLLRQSKISPSKFMTAAIEFYLKGIQHTVENEGLEAARDTALTMPLFREAMDIHFTNQLS</sequence>
<evidence type="ECO:0000313" key="1">
    <source>
        <dbReference type="EMBL" id="BDQ36152.1"/>
    </source>
</evidence>
<protein>
    <recommendedName>
        <fullName evidence="3">Sigma-70 family RNA polymerase sigma factor</fullName>
    </recommendedName>
</protein>
<gene>
    <name evidence="1" type="ORF">SYK_05120</name>
</gene>
<name>A0ABN6S1F1_9BACT</name>
<dbReference type="RefSeq" id="WP_281762074.1">
    <property type="nucleotide sequence ID" value="NZ_AP026709.1"/>
</dbReference>
<proteinExistence type="predicted"/>
<dbReference type="Proteomes" id="UP001317742">
    <property type="component" value="Chromosome"/>
</dbReference>
<evidence type="ECO:0000313" key="2">
    <source>
        <dbReference type="Proteomes" id="UP001317742"/>
    </source>
</evidence>